<organism evidence="1 2">
    <name type="scientific">Mycena venus</name>
    <dbReference type="NCBI Taxonomy" id="2733690"/>
    <lineage>
        <taxon>Eukaryota</taxon>
        <taxon>Fungi</taxon>
        <taxon>Dikarya</taxon>
        <taxon>Basidiomycota</taxon>
        <taxon>Agaricomycotina</taxon>
        <taxon>Agaricomycetes</taxon>
        <taxon>Agaricomycetidae</taxon>
        <taxon>Agaricales</taxon>
        <taxon>Marasmiineae</taxon>
        <taxon>Mycenaceae</taxon>
        <taxon>Mycena</taxon>
    </lineage>
</organism>
<name>A0A8H6Z3T5_9AGAR</name>
<evidence type="ECO:0000313" key="1">
    <source>
        <dbReference type="EMBL" id="KAF7369826.1"/>
    </source>
</evidence>
<gene>
    <name evidence="1" type="ORF">MVEN_00315500</name>
</gene>
<sequence>MAAGTEKVYKLDLEDIIAFPDTAHVPFLPPNPGESWIIFGEIVQDNSFARPVFLVRDKIDCCFPVAFYTDNPDRDAADCKIGHILCITSGMRHNFLDGSNGYRIEDPSTVFYTSPEKFPVYHGNSRVAIAAIHVALGVLQSDDAMAAALEVPRQIFTSRGYLRGLPLCDRVMADFLIAQGRTSEAIRMYEKWVLSSRGKSAESFSKYLLALGDITLRHDMESTTHWATICLAYGRTAANLSVVAWAFRLLGDIFREEADEETSGSLFQLALEEFTRMDIYQGRAQCLLRLANIARKRGEHIVATEYLSEAKEMFLKSGMAAEAKKIEVLRNQIVGVHWR</sequence>
<reference evidence="1" key="1">
    <citation type="submission" date="2020-05" db="EMBL/GenBank/DDBJ databases">
        <title>Mycena genomes resolve the evolution of fungal bioluminescence.</title>
        <authorList>
            <person name="Tsai I.J."/>
        </authorList>
    </citation>
    <scope>NUCLEOTIDE SEQUENCE</scope>
    <source>
        <strain evidence="1">CCC161011</strain>
    </source>
</reference>
<dbReference type="Proteomes" id="UP000620124">
    <property type="component" value="Unassembled WGS sequence"/>
</dbReference>
<dbReference type="AlphaFoldDB" id="A0A8H6Z3T5"/>
<keyword evidence="2" id="KW-1185">Reference proteome</keyword>
<accession>A0A8H6Z3T5</accession>
<evidence type="ECO:0000313" key="2">
    <source>
        <dbReference type="Proteomes" id="UP000620124"/>
    </source>
</evidence>
<proteinExistence type="predicted"/>
<dbReference type="EMBL" id="JACAZI010000002">
    <property type="protein sequence ID" value="KAF7369826.1"/>
    <property type="molecule type" value="Genomic_DNA"/>
</dbReference>
<dbReference type="SUPFAM" id="SSF48452">
    <property type="entry name" value="TPR-like"/>
    <property type="match status" value="1"/>
</dbReference>
<dbReference type="InterPro" id="IPR011990">
    <property type="entry name" value="TPR-like_helical_dom_sf"/>
</dbReference>
<dbReference type="Gene3D" id="1.25.40.10">
    <property type="entry name" value="Tetratricopeptide repeat domain"/>
    <property type="match status" value="1"/>
</dbReference>
<dbReference type="OrthoDB" id="265717at2759"/>
<comment type="caution">
    <text evidence="1">The sequence shown here is derived from an EMBL/GenBank/DDBJ whole genome shotgun (WGS) entry which is preliminary data.</text>
</comment>
<protein>
    <submittedName>
        <fullName evidence="1">MYND-type domain-containing protein</fullName>
    </submittedName>
</protein>